<dbReference type="Pfam" id="PF02687">
    <property type="entry name" value="FtsX"/>
    <property type="match status" value="2"/>
</dbReference>
<sequence length="802" mass="85317">MSLVAEFTSALRHLRRSPGFSLLAVAMLALGIGANVAIFSLFRSIILSPLPYPEADRLVGLGAVNTAKALAMPSLSASDFRDFKENARAYAALAAFRPNFTSYRPTGGDAVQLVGALVTEDFFALFGLKPIRGRIFTPEEFSVEAARSVVISEGVWRRLFGEDPALLGRTILLDDQAVTVVGIMPAGFREPEFVDLWLPFPAEAPENLARDSRYWTTVGRLAPGVTATAAQAEAVTLAESLAREYPATNRGWSASVRPLLDLRVDGLRGTLLMLAGAVGLVLLVACVNLANLMLARGVSRLGEFAVRLALGASSGTLARTILFESLLLALGGGLLGTLLAIVGLPVLTGQLPPGIIPRSHAVAVDSWALAFALGVSGLTGLVFGLLPAWQVLRTNLNATLKAGGTRGGTGRFASRAQAALITGQLALTLMVLTGAALLARSLFSLQHTPVGFDARDVLTLRVAPPESRWQDFAALNRYYERLVETARRVPGVEAAAFDSSAPLCGISLRYPFWVRGRPRDEGNADDAVFNAVTPDFLKTLRLPLLRGRFIEPGDERTTRKVCVINQALAERAFPGEDPIGRHLQTVPFLLSEYREIVGVVADVRQDNLADAPPPQIYVPQAQSPWFFGTLLVRVAGGAARLGELQAALRQADPALPMDLVPLERNIARTATEPRLRTLLFGGFAAAALGLSAFGLYASMAFTTGQRVREIGVRMALGASPAGILGWMLQHAGRLCLAGTTLGLLGAVAFGRVLGSFLPGVTAFDPPVLLAVALFLPCIGLLAAAVPAWRASRLNPTQALQQD</sequence>
<reference evidence="10 11" key="1">
    <citation type="submission" date="2019-01" db="EMBL/GenBank/DDBJ databases">
        <title>Lacunisphaera sp. strain TWA-58.</title>
        <authorList>
            <person name="Chen W.-M."/>
        </authorList>
    </citation>
    <scope>NUCLEOTIDE SEQUENCE [LARGE SCALE GENOMIC DNA]</scope>
    <source>
        <strain evidence="10 11">TWA-58</strain>
    </source>
</reference>
<evidence type="ECO:0000259" key="8">
    <source>
        <dbReference type="Pfam" id="PF02687"/>
    </source>
</evidence>
<feature type="transmembrane region" description="Helical" evidence="7">
    <location>
        <begin position="367"/>
        <end position="389"/>
    </location>
</feature>
<feature type="transmembrane region" description="Helical" evidence="7">
    <location>
        <begin position="766"/>
        <end position="788"/>
    </location>
</feature>
<evidence type="ECO:0000313" key="10">
    <source>
        <dbReference type="EMBL" id="RXK55205.1"/>
    </source>
</evidence>
<accession>A0A4Q1C8D2</accession>
<feature type="transmembrane region" description="Helical" evidence="7">
    <location>
        <begin position="735"/>
        <end position="754"/>
    </location>
</feature>
<feature type="transmembrane region" description="Helical" evidence="7">
    <location>
        <begin position="271"/>
        <end position="294"/>
    </location>
</feature>
<dbReference type="AlphaFoldDB" id="A0A4Q1C8D2"/>
<dbReference type="Proteomes" id="UP000290218">
    <property type="component" value="Unassembled WGS sequence"/>
</dbReference>
<dbReference type="NCBIfam" id="TIGR03434">
    <property type="entry name" value="ADOP"/>
    <property type="match status" value="1"/>
</dbReference>
<keyword evidence="2" id="KW-1003">Cell membrane</keyword>
<evidence type="ECO:0000256" key="3">
    <source>
        <dbReference type="ARBA" id="ARBA00022692"/>
    </source>
</evidence>
<dbReference type="InterPro" id="IPR050250">
    <property type="entry name" value="Macrolide_Exporter_MacB"/>
</dbReference>
<organism evidence="10 11">
    <name type="scientific">Oleiharenicola lentus</name>
    <dbReference type="NCBI Taxonomy" id="2508720"/>
    <lineage>
        <taxon>Bacteria</taxon>
        <taxon>Pseudomonadati</taxon>
        <taxon>Verrucomicrobiota</taxon>
        <taxon>Opitutia</taxon>
        <taxon>Opitutales</taxon>
        <taxon>Opitutaceae</taxon>
        <taxon>Oleiharenicola</taxon>
    </lineage>
</organism>
<evidence type="ECO:0000256" key="7">
    <source>
        <dbReference type="SAM" id="Phobius"/>
    </source>
</evidence>
<gene>
    <name evidence="10" type="ORF">ESB00_04730</name>
</gene>
<dbReference type="InterPro" id="IPR017800">
    <property type="entry name" value="ADOP"/>
</dbReference>
<dbReference type="InterPro" id="IPR003838">
    <property type="entry name" value="ABC3_permease_C"/>
</dbReference>
<comment type="similarity">
    <text evidence="6">Belongs to the ABC-4 integral membrane protein family.</text>
</comment>
<proteinExistence type="inferred from homology"/>
<feature type="transmembrane region" description="Helical" evidence="7">
    <location>
        <begin position="710"/>
        <end position="728"/>
    </location>
</feature>
<keyword evidence="5 7" id="KW-0472">Membrane</keyword>
<dbReference type="GO" id="GO:0022857">
    <property type="term" value="F:transmembrane transporter activity"/>
    <property type="evidence" value="ECO:0007669"/>
    <property type="project" value="TreeGrafter"/>
</dbReference>
<dbReference type="RefSeq" id="WP_129046571.1">
    <property type="nucleotide sequence ID" value="NZ_SDHX01000001.1"/>
</dbReference>
<keyword evidence="3 7" id="KW-0812">Transmembrane</keyword>
<feature type="transmembrane region" description="Helical" evidence="7">
    <location>
        <begin position="20"/>
        <end position="42"/>
    </location>
</feature>
<comment type="subcellular location">
    <subcellularLocation>
        <location evidence="1">Cell membrane</location>
        <topology evidence="1">Multi-pass membrane protein</topology>
    </subcellularLocation>
</comment>
<feature type="domain" description="MacB-like periplasmic core" evidence="9">
    <location>
        <begin position="21"/>
        <end position="235"/>
    </location>
</feature>
<dbReference type="EMBL" id="SDHX01000001">
    <property type="protein sequence ID" value="RXK55205.1"/>
    <property type="molecule type" value="Genomic_DNA"/>
</dbReference>
<evidence type="ECO:0000256" key="5">
    <source>
        <dbReference type="ARBA" id="ARBA00023136"/>
    </source>
</evidence>
<keyword evidence="11" id="KW-1185">Reference proteome</keyword>
<feature type="domain" description="MacB-like periplasmic core" evidence="9">
    <location>
        <begin position="419"/>
        <end position="650"/>
    </location>
</feature>
<name>A0A4Q1C8D2_9BACT</name>
<evidence type="ECO:0000259" key="9">
    <source>
        <dbReference type="Pfam" id="PF12704"/>
    </source>
</evidence>
<feature type="transmembrane region" description="Helical" evidence="7">
    <location>
        <begin position="678"/>
        <end position="698"/>
    </location>
</feature>
<comment type="caution">
    <text evidence="10">The sequence shown here is derived from an EMBL/GenBank/DDBJ whole genome shotgun (WGS) entry which is preliminary data.</text>
</comment>
<dbReference type="PANTHER" id="PTHR30572:SF4">
    <property type="entry name" value="ABC TRANSPORTER PERMEASE YTRF"/>
    <property type="match status" value="1"/>
</dbReference>
<dbReference type="InterPro" id="IPR025857">
    <property type="entry name" value="MacB_PCD"/>
</dbReference>
<feature type="domain" description="ABC3 transporter permease C-terminal" evidence="8">
    <location>
        <begin position="683"/>
        <end position="795"/>
    </location>
</feature>
<dbReference type="GO" id="GO:0005886">
    <property type="term" value="C:plasma membrane"/>
    <property type="evidence" value="ECO:0007669"/>
    <property type="project" value="UniProtKB-SubCell"/>
</dbReference>
<feature type="transmembrane region" description="Helical" evidence="7">
    <location>
        <begin position="326"/>
        <end position="347"/>
    </location>
</feature>
<evidence type="ECO:0000256" key="6">
    <source>
        <dbReference type="ARBA" id="ARBA00038076"/>
    </source>
</evidence>
<dbReference type="PANTHER" id="PTHR30572">
    <property type="entry name" value="MEMBRANE COMPONENT OF TRANSPORTER-RELATED"/>
    <property type="match status" value="1"/>
</dbReference>
<evidence type="ECO:0000256" key="4">
    <source>
        <dbReference type="ARBA" id="ARBA00022989"/>
    </source>
</evidence>
<keyword evidence="4 7" id="KW-1133">Transmembrane helix</keyword>
<evidence type="ECO:0000256" key="2">
    <source>
        <dbReference type="ARBA" id="ARBA00022475"/>
    </source>
</evidence>
<dbReference type="OrthoDB" id="183520at2"/>
<evidence type="ECO:0000256" key="1">
    <source>
        <dbReference type="ARBA" id="ARBA00004651"/>
    </source>
</evidence>
<dbReference type="Pfam" id="PF12704">
    <property type="entry name" value="MacB_PCD"/>
    <property type="match status" value="2"/>
</dbReference>
<protein>
    <submittedName>
        <fullName evidence="10">ABC transporter permease</fullName>
    </submittedName>
</protein>
<feature type="domain" description="ABC3 transporter permease C-terminal" evidence="8">
    <location>
        <begin position="277"/>
        <end position="395"/>
    </location>
</feature>
<evidence type="ECO:0000313" key="11">
    <source>
        <dbReference type="Proteomes" id="UP000290218"/>
    </source>
</evidence>